<dbReference type="EC" id="1.1.1.-" evidence="4"/>
<evidence type="ECO:0000259" key="2">
    <source>
        <dbReference type="Pfam" id="PF00465"/>
    </source>
</evidence>
<dbReference type="CDD" id="cd08187">
    <property type="entry name" value="BDH"/>
    <property type="match status" value="1"/>
</dbReference>
<dbReference type="Proteomes" id="UP001447842">
    <property type="component" value="Chromosome"/>
</dbReference>
<name>A0ABZ3HB63_9BACT</name>
<evidence type="ECO:0000256" key="1">
    <source>
        <dbReference type="ARBA" id="ARBA00023002"/>
    </source>
</evidence>
<evidence type="ECO:0000259" key="3">
    <source>
        <dbReference type="Pfam" id="PF25137"/>
    </source>
</evidence>
<dbReference type="PANTHER" id="PTHR43633">
    <property type="entry name" value="ALCOHOL DEHYDROGENASE YQHD"/>
    <property type="match status" value="1"/>
</dbReference>
<dbReference type="GO" id="GO:0016491">
    <property type="term" value="F:oxidoreductase activity"/>
    <property type="evidence" value="ECO:0007669"/>
    <property type="project" value="UniProtKB-KW"/>
</dbReference>
<dbReference type="InterPro" id="IPR044731">
    <property type="entry name" value="BDH-like"/>
</dbReference>
<dbReference type="Gene3D" id="1.20.1090.10">
    <property type="entry name" value="Dehydroquinate synthase-like - alpha domain"/>
    <property type="match status" value="1"/>
</dbReference>
<reference evidence="4 5" key="1">
    <citation type="submission" date="2024-03" db="EMBL/GenBank/DDBJ databases">
        <title>Sulfurimonas sp. HSL3-1.</title>
        <authorList>
            <person name="Wang S."/>
        </authorList>
    </citation>
    <scope>NUCLEOTIDE SEQUENCE [LARGE SCALE GENOMIC DNA]</scope>
    <source>
        <strain evidence="4 5">HSL3-1</strain>
    </source>
</reference>
<organism evidence="4 5">
    <name type="scientific">Sulfurimonas diazotrophicus</name>
    <dbReference type="NCBI Taxonomy" id="3131939"/>
    <lineage>
        <taxon>Bacteria</taxon>
        <taxon>Pseudomonadati</taxon>
        <taxon>Campylobacterota</taxon>
        <taxon>Epsilonproteobacteria</taxon>
        <taxon>Campylobacterales</taxon>
        <taxon>Sulfurimonadaceae</taxon>
        <taxon>Sulfurimonas</taxon>
    </lineage>
</organism>
<proteinExistence type="predicted"/>
<dbReference type="InterPro" id="IPR056798">
    <property type="entry name" value="ADH_Fe_C"/>
</dbReference>
<gene>
    <name evidence="4" type="ORF">WCY31_02595</name>
</gene>
<evidence type="ECO:0000313" key="4">
    <source>
        <dbReference type="EMBL" id="XAU15597.1"/>
    </source>
</evidence>
<accession>A0ABZ3HB63</accession>
<evidence type="ECO:0000313" key="5">
    <source>
        <dbReference type="Proteomes" id="UP001447842"/>
    </source>
</evidence>
<dbReference type="Pfam" id="PF25137">
    <property type="entry name" value="ADH_Fe_C"/>
    <property type="match status" value="1"/>
</dbReference>
<dbReference type="InterPro" id="IPR001670">
    <property type="entry name" value="ADH_Fe/GldA"/>
</dbReference>
<dbReference type="PANTHER" id="PTHR43633:SF1">
    <property type="entry name" value="ALCOHOL DEHYDROGENASE YQHD"/>
    <property type="match status" value="1"/>
</dbReference>
<feature type="domain" description="Fe-containing alcohol dehydrogenase-like C-terminal" evidence="3">
    <location>
        <begin position="190"/>
        <end position="380"/>
    </location>
</feature>
<keyword evidence="5" id="KW-1185">Reference proteome</keyword>
<dbReference type="Gene3D" id="3.40.50.1970">
    <property type="match status" value="1"/>
</dbReference>
<sequence length="382" mass="41410">MRDFTYHNPTKIEFGRDKEKAIGDHIAAAGVSKVLLTFGSDRIKKDGLFDTVVASLKANNIEYVELGGIVSNPLLSKVYEGVEAAKAEGVGAILSVGGGSVLDSSKAIAAGSLYDGDVWDFFIGKSVIEKALPVFDIITLAATGSEMNTYAVVTNEKTQQKFSIASPHVYPKVSVVNPELQKSVSKEYLVYSAADIIAHSIEGYFTASYHPDIIAKYIEANISTVMSTTETLLADPDDYDARGEFAWAATQALNGTTTLGVAGYSFPNHMIEHSLSALFNVAHGAGLSVIMPAWMKWYHKQNEAQFERFAKNLFGKSTAMEGIEALEQWFDKVGTPTKLSQFSIKESDIDAIVENAAANAKMFGLADTYTEDVLRTILKLAL</sequence>
<keyword evidence="1 4" id="KW-0560">Oxidoreductase</keyword>
<feature type="domain" description="Alcohol dehydrogenase iron-type/glycerol dehydrogenase GldA" evidence="2">
    <location>
        <begin position="9"/>
        <end position="178"/>
    </location>
</feature>
<dbReference type="EMBL" id="CP147920">
    <property type="protein sequence ID" value="XAU15597.1"/>
    <property type="molecule type" value="Genomic_DNA"/>
</dbReference>
<dbReference type="SUPFAM" id="SSF56796">
    <property type="entry name" value="Dehydroquinate synthase-like"/>
    <property type="match status" value="1"/>
</dbReference>
<protein>
    <submittedName>
        <fullName evidence="4">Iron-containing alcohol dehydrogenase</fullName>
        <ecNumber evidence="4">1.1.1.-</ecNumber>
    </submittedName>
</protein>
<dbReference type="RefSeq" id="WP_345973014.1">
    <property type="nucleotide sequence ID" value="NZ_CP147920.1"/>
</dbReference>
<dbReference type="Pfam" id="PF00465">
    <property type="entry name" value="Fe-ADH"/>
    <property type="match status" value="1"/>
</dbReference>